<keyword evidence="3" id="KW-1185">Reference proteome</keyword>
<evidence type="ECO:0000313" key="3">
    <source>
        <dbReference type="Proteomes" id="UP000799776"/>
    </source>
</evidence>
<name>A0A9P4HN79_9PEZI</name>
<reference evidence="2" key="1">
    <citation type="journal article" date="2020" name="Stud. Mycol.">
        <title>101 Dothideomycetes genomes: a test case for predicting lifestyles and emergence of pathogens.</title>
        <authorList>
            <person name="Haridas S."/>
            <person name="Albert R."/>
            <person name="Binder M."/>
            <person name="Bloem J."/>
            <person name="Labutti K."/>
            <person name="Salamov A."/>
            <person name="Andreopoulos B."/>
            <person name="Baker S."/>
            <person name="Barry K."/>
            <person name="Bills G."/>
            <person name="Bluhm B."/>
            <person name="Cannon C."/>
            <person name="Castanera R."/>
            <person name="Culley D."/>
            <person name="Daum C."/>
            <person name="Ezra D."/>
            <person name="Gonzalez J."/>
            <person name="Henrissat B."/>
            <person name="Kuo A."/>
            <person name="Liang C."/>
            <person name="Lipzen A."/>
            <person name="Lutzoni F."/>
            <person name="Magnuson J."/>
            <person name="Mondo S."/>
            <person name="Nolan M."/>
            <person name="Ohm R."/>
            <person name="Pangilinan J."/>
            <person name="Park H.-J."/>
            <person name="Ramirez L."/>
            <person name="Alfaro M."/>
            <person name="Sun H."/>
            <person name="Tritt A."/>
            <person name="Yoshinaga Y."/>
            <person name="Zwiers L.-H."/>
            <person name="Turgeon B."/>
            <person name="Goodwin S."/>
            <person name="Spatafora J."/>
            <person name="Crous P."/>
            <person name="Grigoriev I."/>
        </authorList>
    </citation>
    <scope>NUCLEOTIDE SEQUENCE</scope>
    <source>
        <strain evidence="2">CBS 121410</strain>
    </source>
</reference>
<protein>
    <recommendedName>
        <fullName evidence="4">LITAF domain-containing protein</fullName>
    </recommendedName>
</protein>
<gene>
    <name evidence="2" type="ORF">K490DRAFT_59252</name>
</gene>
<accession>A0A9P4HN79</accession>
<feature type="region of interest" description="Disordered" evidence="1">
    <location>
        <begin position="1"/>
        <end position="46"/>
    </location>
</feature>
<organism evidence="2 3">
    <name type="scientific">Saccharata proteae CBS 121410</name>
    <dbReference type="NCBI Taxonomy" id="1314787"/>
    <lineage>
        <taxon>Eukaryota</taxon>
        <taxon>Fungi</taxon>
        <taxon>Dikarya</taxon>
        <taxon>Ascomycota</taxon>
        <taxon>Pezizomycotina</taxon>
        <taxon>Dothideomycetes</taxon>
        <taxon>Dothideomycetes incertae sedis</taxon>
        <taxon>Botryosphaeriales</taxon>
        <taxon>Saccharataceae</taxon>
        <taxon>Saccharata</taxon>
    </lineage>
</organism>
<feature type="region of interest" description="Disordered" evidence="1">
    <location>
        <begin position="207"/>
        <end position="234"/>
    </location>
</feature>
<comment type="caution">
    <text evidence="2">The sequence shown here is derived from an EMBL/GenBank/DDBJ whole genome shotgun (WGS) entry which is preliminary data.</text>
</comment>
<sequence length="349" mass="37431">MNTLPVLPVEQPPASIAEPPAATSAENPVKKPEPPTEEVVEKAKDAVVPEAVKPAAETATKPVTEAAKDPVIEKAVEPVIEQTKDPVVEAAVEKVTEQVKEPVIDQALEQLVRRATQPVVEQAIEELKRQTTAALPISRQANLPQPVVDQLKAFGRQETIPPPVVEQLARQVTLPAFIAEDLARKETLPQQVVDQVTEVLIRQATSEVQPAAQPVHEEQPSGEQKADDWTPVNPKKTNKAVRNIVMNIAKPQAKFQVPAIDPKLAKAIVTPLGMLARNPAPVFCPSCNKTTMTGINVQTGHCTCPGTSPKSVQHSCGECGTPLATWFRFGETAIHAGAKDLLAGKLPGI</sequence>
<evidence type="ECO:0008006" key="4">
    <source>
        <dbReference type="Google" id="ProtNLM"/>
    </source>
</evidence>
<dbReference type="AlphaFoldDB" id="A0A9P4HN79"/>
<evidence type="ECO:0000313" key="2">
    <source>
        <dbReference type="EMBL" id="KAF2084775.1"/>
    </source>
</evidence>
<feature type="compositionally biased region" description="Basic and acidic residues" evidence="1">
    <location>
        <begin position="28"/>
        <end position="46"/>
    </location>
</feature>
<dbReference type="OrthoDB" id="5599753at2759"/>
<dbReference type="Proteomes" id="UP000799776">
    <property type="component" value="Unassembled WGS sequence"/>
</dbReference>
<feature type="compositionally biased region" description="Basic and acidic residues" evidence="1">
    <location>
        <begin position="215"/>
        <end position="228"/>
    </location>
</feature>
<evidence type="ECO:0000256" key="1">
    <source>
        <dbReference type="SAM" id="MobiDB-lite"/>
    </source>
</evidence>
<dbReference type="EMBL" id="ML978737">
    <property type="protein sequence ID" value="KAF2084775.1"/>
    <property type="molecule type" value="Genomic_DNA"/>
</dbReference>
<proteinExistence type="predicted"/>